<evidence type="ECO:0000256" key="1">
    <source>
        <dbReference type="SAM" id="MobiDB-lite"/>
    </source>
</evidence>
<organism evidence="2 3">
    <name type="scientific">Mycena indigotica</name>
    <dbReference type="NCBI Taxonomy" id="2126181"/>
    <lineage>
        <taxon>Eukaryota</taxon>
        <taxon>Fungi</taxon>
        <taxon>Dikarya</taxon>
        <taxon>Basidiomycota</taxon>
        <taxon>Agaricomycotina</taxon>
        <taxon>Agaricomycetes</taxon>
        <taxon>Agaricomycetidae</taxon>
        <taxon>Agaricales</taxon>
        <taxon>Marasmiineae</taxon>
        <taxon>Mycenaceae</taxon>
        <taxon>Mycena</taxon>
    </lineage>
</organism>
<dbReference type="Proteomes" id="UP000636479">
    <property type="component" value="Unassembled WGS sequence"/>
</dbReference>
<dbReference type="RefSeq" id="XP_037224674.1">
    <property type="nucleotide sequence ID" value="XM_037359579.1"/>
</dbReference>
<sequence length="317" mass="33311">MSCTSAATVRPGLQRAKASATSLRAPLPFVPEMRATIRAAAAAAPHHAHARRFSGAPPVRRSHVHPDMWAGEPEDYDAPPAFAVPDYRRRAAPARPPVAEISPLAVPDPAPRRAASVPADMACRSRSRARARARRASAASSAATTASSTLQPASERRRRRSSVTSVDSVADKAAITHAPESAPATMLGLLTSITCIAAVYLGLALVAPVAGTPIPSAEAPGAVDGHAALDEQAAYARHLPRAALLKRCLRRLRRSAVHIAPPASASASSRAVEVSVEPASPLEILPPVAQTAGWGRHIRRLFVRRKERRDGETVAAA</sequence>
<reference evidence="2" key="1">
    <citation type="submission" date="2020-05" db="EMBL/GenBank/DDBJ databases">
        <title>Mycena genomes resolve the evolution of fungal bioluminescence.</title>
        <authorList>
            <person name="Tsai I.J."/>
        </authorList>
    </citation>
    <scope>NUCLEOTIDE SEQUENCE</scope>
    <source>
        <strain evidence="2">171206Taipei</strain>
    </source>
</reference>
<dbReference type="EMBL" id="JACAZF010000002">
    <property type="protein sequence ID" value="KAF7312566.1"/>
    <property type="molecule type" value="Genomic_DNA"/>
</dbReference>
<gene>
    <name evidence="2" type="ORF">MIND_00270600</name>
</gene>
<feature type="compositionally biased region" description="Basic residues" evidence="1">
    <location>
        <begin position="125"/>
        <end position="135"/>
    </location>
</feature>
<feature type="region of interest" description="Disordered" evidence="1">
    <location>
        <begin position="102"/>
        <end position="170"/>
    </location>
</feature>
<feature type="compositionally biased region" description="Low complexity" evidence="1">
    <location>
        <begin position="136"/>
        <end position="149"/>
    </location>
</feature>
<evidence type="ECO:0000313" key="3">
    <source>
        <dbReference type="Proteomes" id="UP000636479"/>
    </source>
</evidence>
<dbReference type="GeneID" id="59342095"/>
<accession>A0A8H6T9A5</accession>
<comment type="caution">
    <text evidence="2">The sequence shown here is derived from an EMBL/GenBank/DDBJ whole genome shotgun (WGS) entry which is preliminary data.</text>
</comment>
<dbReference type="OrthoDB" id="3054362at2759"/>
<evidence type="ECO:0000313" key="2">
    <source>
        <dbReference type="EMBL" id="KAF7312566.1"/>
    </source>
</evidence>
<name>A0A8H6T9A5_9AGAR</name>
<dbReference type="AlphaFoldDB" id="A0A8H6T9A5"/>
<keyword evidence="3" id="KW-1185">Reference proteome</keyword>
<protein>
    <submittedName>
        <fullName evidence="2">Uncharacterized protein</fullName>
    </submittedName>
</protein>
<proteinExistence type="predicted"/>